<dbReference type="InterPro" id="IPR046357">
    <property type="entry name" value="PPIase_dom_sf"/>
</dbReference>
<dbReference type="GO" id="GO:0003755">
    <property type="term" value="F:peptidyl-prolyl cis-trans isomerase activity"/>
    <property type="evidence" value="ECO:0007669"/>
    <property type="project" value="UniProtKB-KW"/>
</dbReference>
<dbReference type="PANTHER" id="PTHR47245">
    <property type="entry name" value="PEPTIDYLPROLYL ISOMERASE"/>
    <property type="match status" value="1"/>
</dbReference>
<dbReference type="Gene3D" id="1.10.4030.10">
    <property type="entry name" value="Porin chaperone SurA, peptide-binding domain"/>
    <property type="match status" value="1"/>
</dbReference>
<dbReference type="InterPro" id="IPR027304">
    <property type="entry name" value="Trigger_fact/SurA_dom_sf"/>
</dbReference>
<comment type="catalytic activity">
    <reaction evidence="1">
        <text>[protein]-peptidylproline (omega=180) = [protein]-peptidylproline (omega=0)</text>
        <dbReference type="Rhea" id="RHEA:16237"/>
        <dbReference type="Rhea" id="RHEA-COMP:10747"/>
        <dbReference type="Rhea" id="RHEA-COMP:10748"/>
        <dbReference type="ChEBI" id="CHEBI:83833"/>
        <dbReference type="ChEBI" id="CHEBI:83834"/>
        <dbReference type="EC" id="5.2.1.8"/>
    </reaction>
</comment>
<dbReference type="PROSITE" id="PS01096">
    <property type="entry name" value="PPIC_PPIASE_1"/>
    <property type="match status" value="1"/>
</dbReference>
<protein>
    <recommendedName>
        <fullName evidence="2">peptidylprolyl isomerase</fullName>
        <ecNumber evidence="2">5.2.1.8</ecNumber>
    </recommendedName>
</protein>
<evidence type="ECO:0000256" key="3">
    <source>
        <dbReference type="ARBA" id="ARBA00022729"/>
    </source>
</evidence>
<gene>
    <name evidence="10" type="ORF">AVDCRST_MAG28-1285</name>
</gene>
<dbReference type="Gene3D" id="3.10.50.40">
    <property type="match status" value="1"/>
</dbReference>
<dbReference type="SUPFAM" id="SSF54534">
    <property type="entry name" value="FKBP-like"/>
    <property type="match status" value="1"/>
</dbReference>
<feature type="region of interest" description="Disordered" evidence="7">
    <location>
        <begin position="309"/>
        <end position="329"/>
    </location>
</feature>
<sequence length="394" mass="42546">MAATQVRILVALSNLFSARVASVCGFVVLALFVLVGCEPAGPSSEVDSGAKKVVTFDGGDVTEGEVTEGIERLYSGQAAASGQPAPEVEPGSPQFEAAKSQVVPQLVAFNLGKAYAEENGIEVTGEEIEAEVEQTKEQVGQQAQAAGQDLTPDEAFQEALSQFGYTEDDFREEVRTGLTLEKVREEAVGGEGPTEQEIEDFYEENKETRFTLPERRCIRHILFSPDEEETAQEVKQQLDDGEDFAELAQEYSQDPGSAEQGGDLGCNPEGGFVPEFDEAAFSAEEGEISDPVETEFGFHVLEVTDIQEEEEVPLEEAAPEIEDQLNQQRQATEFEAWIDSELESRNVTYLPGYDPNEQPQIPGLPPGAGAPPEGKAPEGEAPPEKAAPPEGESK</sequence>
<accession>A0A6J4QSV6</accession>
<feature type="transmembrane region" description="Helical" evidence="8">
    <location>
        <begin position="12"/>
        <end position="35"/>
    </location>
</feature>
<keyword evidence="3" id="KW-0732">Signal</keyword>
<evidence type="ECO:0000256" key="7">
    <source>
        <dbReference type="SAM" id="MobiDB-lite"/>
    </source>
</evidence>
<evidence type="ECO:0000259" key="9">
    <source>
        <dbReference type="PROSITE" id="PS50198"/>
    </source>
</evidence>
<feature type="region of interest" description="Disordered" evidence="7">
    <location>
        <begin position="253"/>
        <end position="274"/>
    </location>
</feature>
<proteinExistence type="predicted"/>
<evidence type="ECO:0000256" key="6">
    <source>
        <dbReference type="PROSITE-ProRule" id="PRU00278"/>
    </source>
</evidence>
<evidence type="ECO:0000313" key="10">
    <source>
        <dbReference type="EMBL" id="CAA9449557.1"/>
    </source>
</evidence>
<evidence type="ECO:0000256" key="5">
    <source>
        <dbReference type="ARBA" id="ARBA00023235"/>
    </source>
</evidence>
<feature type="compositionally biased region" description="Acidic residues" evidence="7">
    <location>
        <begin position="309"/>
        <end position="323"/>
    </location>
</feature>
<keyword evidence="8" id="KW-0812">Transmembrane</keyword>
<dbReference type="SUPFAM" id="SSF109998">
    <property type="entry name" value="Triger factor/SurA peptide-binding domain-like"/>
    <property type="match status" value="1"/>
</dbReference>
<keyword evidence="8" id="KW-0472">Membrane</keyword>
<feature type="domain" description="PpiC" evidence="9">
    <location>
        <begin position="213"/>
        <end position="305"/>
    </location>
</feature>
<keyword evidence="5 6" id="KW-0413">Isomerase</keyword>
<dbReference type="InterPro" id="IPR023058">
    <property type="entry name" value="PPIase_PpiC_CS"/>
</dbReference>
<dbReference type="EMBL" id="CADCVE010000027">
    <property type="protein sequence ID" value="CAA9449557.1"/>
    <property type="molecule type" value="Genomic_DNA"/>
</dbReference>
<feature type="region of interest" description="Disordered" evidence="7">
    <location>
        <begin position="348"/>
        <end position="394"/>
    </location>
</feature>
<evidence type="ECO:0000256" key="1">
    <source>
        <dbReference type="ARBA" id="ARBA00000971"/>
    </source>
</evidence>
<dbReference type="AlphaFoldDB" id="A0A6J4QSV6"/>
<evidence type="ECO:0000256" key="4">
    <source>
        <dbReference type="ARBA" id="ARBA00023110"/>
    </source>
</evidence>
<name>A0A6J4QSV6_9ACTN</name>
<dbReference type="EC" id="5.2.1.8" evidence="2"/>
<evidence type="ECO:0000256" key="8">
    <source>
        <dbReference type="SAM" id="Phobius"/>
    </source>
</evidence>
<organism evidence="10">
    <name type="scientific">uncultured Rubrobacteraceae bacterium</name>
    <dbReference type="NCBI Taxonomy" id="349277"/>
    <lineage>
        <taxon>Bacteria</taxon>
        <taxon>Bacillati</taxon>
        <taxon>Actinomycetota</taxon>
        <taxon>Rubrobacteria</taxon>
        <taxon>Rubrobacterales</taxon>
        <taxon>Rubrobacteraceae</taxon>
        <taxon>environmental samples</taxon>
    </lineage>
</organism>
<dbReference type="InterPro" id="IPR050245">
    <property type="entry name" value="PrsA_foldase"/>
</dbReference>
<evidence type="ECO:0000256" key="2">
    <source>
        <dbReference type="ARBA" id="ARBA00013194"/>
    </source>
</evidence>
<reference evidence="10" key="1">
    <citation type="submission" date="2020-02" db="EMBL/GenBank/DDBJ databases">
        <authorList>
            <person name="Meier V. D."/>
        </authorList>
    </citation>
    <scope>NUCLEOTIDE SEQUENCE</scope>
    <source>
        <strain evidence="10">AVDCRST_MAG28</strain>
    </source>
</reference>
<keyword evidence="8" id="KW-1133">Transmembrane helix</keyword>
<dbReference type="Pfam" id="PF13624">
    <property type="entry name" value="SurA_N_3"/>
    <property type="match status" value="1"/>
</dbReference>
<dbReference type="InterPro" id="IPR000297">
    <property type="entry name" value="PPIase_PpiC"/>
</dbReference>
<keyword evidence="4 6" id="KW-0697">Rotamase</keyword>
<dbReference type="PROSITE" id="PS50198">
    <property type="entry name" value="PPIC_PPIASE_2"/>
    <property type="match status" value="1"/>
</dbReference>
<dbReference type="Pfam" id="PF00639">
    <property type="entry name" value="Rotamase"/>
    <property type="match status" value="1"/>
</dbReference>
<dbReference type="PANTHER" id="PTHR47245:SF1">
    <property type="entry name" value="FOLDASE PROTEIN PRSA"/>
    <property type="match status" value="1"/>
</dbReference>